<feature type="region of interest" description="Disordered" evidence="1">
    <location>
        <begin position="108"/>
        <end position="166"/>
    </location>
</feature>
<reference evidence="2 3" key="1">
    <citation type="submission" date="2023-12" db="EMBL/GenBank/DDBJ databases">
        <title>Streptomyces sp. V4-01.</title>
        <authorList>
            <person name="Somphong A."/>
            <person name="Phongsopitanun W."/>
        </authorList>
    </citation>
    <scope>NUCLEOTIDE SEQUENCE [LARGE SCALE GENOMIC DNA]</scope>
    <source>
        <strain evidence="2 3">V4-01</strain>
    </source>
</reference>
<comment type="caution">
    <text evidence="2">The sequence shown here is derived from an EMBL/GenBank/DDBJ whole genome shotgun (WGS) entry which is preliminary data.</text>
</comment>
<sequence length="166" mass="17051">MAALLPTPRASERENRQTRRTPSQEAGTHGLSLAAEVCELLPTPRATDTGTPGRRASQGFRPPLSQVVLPLLPTPRATAEGGSVRADGTPYGEGYGLALTEVVKLLPTPRASAGEKGGPNQRGSKGDLALPSAAHHTSGAATPPPSRGGKRSSDGPPPGQLTLWDA</sequence>
<organism evidence="2 3">
    <name type="scientific">Actinacidiphila polyblastidii</name>
    <dbReference type="NCBI Taxonomy" id="3110430"/>
    <lineage>
        <taxon>Bacteria</taxon>
        <taxon>Bacillati</taxon>
        <taxon>Actinomycetota</taxon>
        <taxon>Actinomycetes</taxon>
        <taxon>Kitasatosporales</taxon>
        <taxon>Streptomycetaceae</taxon>
        <taxon>Actinacidiphila</taxon>
    </lineage>
</organism>
<dbReference type="Proteomes" id="UP001344658">
    <property type="component" value="Unassembled WGS sequence"/>
</dbReference>
<evidence type="ECO:0000256" key="1">
    <source>
        <dbReference type="SAM" id="MobiDB-lite"/>
    </source>
</evidence>
<dbReference type="RefSeq" id="WP_330793247.1">
    <property type="nucleotide sequence ID" value="NZ_JAZEWV010000002.1"/>
</dbReference>
<evidence type="ECO:0000313" key="3">
    <source>
        <dbReference type="Proteomes" id="UP001344658"/>
    </source>
</evidence>
<dbReference type="EMBL" id="JAZEWV010000002">
    <property type="protein sequence ID" value="MEE4541219.1"/>
    <property type="molecule type" value="Genomic_DNA"/>
</dbReference>
<protein>
    <submittedName>
        <fullName evidence="2">Uncharacterized protein</fullName>
    </submittedName>
</protein>
<accession>A0ABU7P7A3</accession>
<evidence type="ECO:0000313" key="2">
    <source>
        <dbReference type="EMBL" id="MEE4541219.1"/>
    </source>
</evidence>
<feature type="region of interest" description="Disordered" evidence="1">
    <location>
        <begin position="1"/>
        <end position="93"/>
    </location>
</feature>
<keyword evidence="3" id="KW-1185">Reference proteome</keyword>
<gene>
    <name evidence="2" type="ORF">V2S66_04460</name>
</gene>
<feature type="compositionally biased region" description="Low complexity" evidence="1">
    <location>
        <begin position="62"/>
        <end position="75"/>
    </location>
</feature>
<proteinExistence type="predicted"/>
<name>A0ABU7P7A3_9ACTN</name>